<dbReference type="PROSITE" id="PS51371">
    <property type="entry name" value="CBS"/>
    <property type="match status" value="1"/>
</dbReference>
<evidence type="ECO:0000256" key="1">
    <source>
        <dbReference type="ARBA" id="ARBA00022737"/>
    </source>
</evidence>
<dbReference type="SUPFAM" id="SSF54631">
    <property type="entry name" value="CBS-domain pair"/>
    <property type="match status" value="1"/>
</dbReference>
<dbReference type="Proteomes" id="UP000636800">
    <property type="component" value="Chromosome 5"/>
</dbReference>
<reference evidence="5 6" key="1">
    <citation type="journal article" date="2020" name="Nat. Food">
        <title>A phased Vanilla planifolia genome enables genetic improvement of flavour and production.</title>
        <authorList>
            <person name="Hasing T."/>
            <person name="Tang H."/>
            <person name="Brym M."/>
            <person name="Khazi F."/>
            <person name="Huang T."/>
            <person name="Chambers A.H."/>
        </authorList>
    </citation>
    <scope>NUCLEOTIDE SEQUENCE [LARGE SCALE GENOMIC DNA]</scope>
    <source>
        <tissue evidence="5">Leaf</tissue>
    </source>
</reference>
<proteinExistence type="predicted"/>
<evidence type="ECO:0000256" key="2">
    <source>
        <dbReference type="ARBA" id="ARBA00023122"/>
    </source>
</evidence>
<protein>
    <recommendedName>
        <fullName evidence="4">CBS domain-containing protein</fullName>
    </recommendedName>
</protein>
<name>A0A835QY06_VANPL</name>
<dbReference type="EMBL" id="JADCNL010000005">
    <property type="protein sequence ID" value="KAG0480043.1"/>
    <property type="molecule type" value="Genomic_DNA"/>
</dbReference>
<feature type="domain" description="CBS" evidence="4">
    <location>
        <begin position="171"/>
        <end position="229"/>
    </location>
</feature>
<evidence type="ECO:0000313" key="6">
    <source>
        <dbReference type="Proteomes" id="UP000636800"/>
    </source>
</evidence>
<dbReference type="PANTHER" id="PTHR13780">
    <property type="entry name" value="AMP-ACTIVATED PROTEIN KINASE, GAMMA REGULATORY SUBUNIT"/>
    <property type="match status" value="1"/>
</dbReference>
<dbReference type="InterPro" id="IPR050511">
    <property type="entry name" value="AMPK_gamma/SDS23_families"/>
</dbReference>
<dbReference type="Pfam" id="PF00571">
    <property type="entry name" value="CBS"/>
    <property type="match status" value="1"/>
</dbReference>
<keyword evidence="6" id="KW-1185">Reference proteome</keyword>
<sequence>MISILDCMETFSKGVHRALVPVESQTDNAITIELVESSPGYRMLTQMDILSFLRANGNELNDIMACRVGELEAVNENVFGVTQHEKVIDVIKSMRAYSLAAVPIIAAESGEVSGDKQVLQDVRGKRLIDTFSATDLRGCSVAQLQSLLNVSVIEFKQQLRSNAATLGTSNEARGRIVACNYETTLAAVIDDMILAHVHRIWVVDEQGMLRGIVSLTDILRVIRDKAIATENGLQEVATTSTAESTLR</sequence>
<keyword evidence="2 3" id="KW-0129">CBS domain</keyword>
<comment type="caution">
    <text evidence="5">The sequence shown here is derived from an EMBL/GenBank/DDBJ whole genome shotgun (WGS) entry which is preliminary data.</text>
</comment>
<dbReference type="PANTHER" id="PTHR13780:SF101">
    <property type="entry name" value="SNF1-RELATED PROTEIN KINASE REGULATORY SUBUNIT GAMMA-LIKE PV42A"/>
    <property type="match status" value="1"/>
</dbReference>
<keyword evidence="1" id="KW-0677">Repeat</keyword>
<evidence type="ECO:0000256" key="3">
    <source>
        <dbReference type="PROSITE-ProRule" id="PRU00703"/>
    </source>
</evidence>
<dbReference type="OrthoDB" id="408631at2759"/>
<dbReference type="InterPro" id="IPR000644">
    <property type="entry name" value="CBS_dom"/>
</dbReference>
<dbReference type="SMART" id="SM00116">
    <property type="entry name" value="CBS"/>
    <property type="match status" value="2"/>
</dbReference>
<organism evidence="5 6">
    <name type="scientific">Vanilla planifolia</name>
    <name type="common">Vanilla</name>
    <dbReference type="NCBI Taxonomy" id="51239"/>
    <lineage>
        <taxon>Eukaryota</taxon>
        <taxon>Viridiplantae</taxon>
        <taxon>Streptophyta</taxon>
        <taxon>Embryophyta</taxon>
        <taxon>Tracheophyta</taxon>
        <taxon>Spermatophyta</taxon>
        <taxon>Magnoliopsida</taxon>
        <taxon>Liliopsida</taxon>
        <taxon>Asparagales</taxon>
        <taxon>Orchidaceae</taxon>
        <taxon>Vanilloideae</taxon>
        <taxon>Vanilleae</taxon>
        <taxon>Vanilla</taxon>
    </lineage>
</organism>
<dbReference type="GO" id="GO:0005634">
    <property type="term" value="C:nucleus"/>
    <property type="evidence" value="ECO:0007669"/>
    <property type="project" value="TreeGrafter"/>
</dbReference>
<dbReference type="AlphaFoldDB" id="A0A835QY06"/>
<accession>A0A835QY06</accession>
<evidence type="ECO:0000259" key="4">
    <source>
        <dbReference type="PROSITE" id="PS51371"/>
    </source>
</evidence>
<dbReference type="Gene3D" id="3.10.580.10">
    <property type="entry name" value="CBS-domain"/>
    <property type="match status" value="1"/>
</dbReference>
<evidence type="ECO:0000313" key="5">
    <source>
        <dbReference type="EMBL" id="KAG0480043.1"/>
    </source>
</evidence>
<dbReference type="GO" id="GO:0005737">
    <property type="term" value="C:cytoplasm"/>
    <property type="evidence" value="ECO:0007669"/>
    <property type="project" value="TreeGrafter"/>
</dbReference>
<dbReference type="InterPro" id="IPR046342">
    <property type="entry name" value="CBS_dom_sf"/>
</dbReference>
<gene>
    <name evidence="5" type="ORF">HPP92_010901</name>
</gene>